<keyword evidence="1" id="KW-1185">Reference proteome</keyword>
<reference evidence="2" key="1">
    <citation type="submission" date="2022-11" db="UniProtKB">
        <authorList>
            <consortium name="WormBaseParasite"/>
        </authorList>
    </citation>
    <scope>IDENTIFICATION</scope>
</reference>
<organism evidence="1 2">
    <name type="scientific">Romanomermis culicivorax</name>
    <name type="common">Nematode worm</name>
    <dbReference type="NCBI Taxonomy" id="13658"/>
    <lineage>
        <taxon>Eukaryota</taxon>
        <taxon>Metazoa</taxon>
        <taxon>Ecdysozoa</taxon>
        <taxon>Nematoda</taxon>
        <taxon>Enoplea</taxon>
        <taxon>Dorylaimia</taxon>
        <taxon>Mermithida</taxon>
        <taxon>Mermithoidea</taxon>
        <taxon>Mermithidae</taxon>
        <taxon>Romanomermis</taxon>
    </lineage>
</organism>
<sequence length="57" mass="6251">MLFSVGGEDPMVVRISSTCKNNKGRPNIRLLDTQGYAVTLSLDNIGLEMNLLLNLTN</sequence>
<dbReference type="WBParaSite" id="nRc.2.0.1.t43238-RA">
    <property type="protein sequence ID" value="nRc.2.0.1.t43238-RA"/>
    <property type="gene ID" value="nRc.2.0.1.g43238"/>
</dbReference>
<evidence type="ECO:0000313" key="2">
    <source>
        <dbReference type="WBParaSite" id="nRc.2.0.1.t43238-RA"/>
    </source>
</evidence>
<name>A0A915L0E9_ROMCU</name>
<protein>
    <submittedName>
        <fullName evidence="2">Uncharacterized protein</fullName>
    </submittedName>
</protein>
<proteinExistence type="predicted"/>
<accession>A0A915L0E9</accession>
<dbReference type="Proteomes" id="UP000887565">
    <property type="component" value="Unplaced"/>
</dbReference>
<evidence type="ECO:0000313" key="1">
    <source>
        <dbReference type="Proteomes" id="UP000887565"/>
    </source>
</evidence>
<dbReference type="AlphaFoldDB" id="A0A915L0E9"/>